<evidence type="ECO:0000313" key="1">
    <source>
        <dbReference type="EMBL" id="MFD1862852.1"/>
    </source>
</evidence>
<sequence length="76" mass="8155">MNGSKSNLPEGLGKPAERALIAAGYMQLQDLTQASKKDLLKLHGFGPKALRILDAALKEQGLSFSADHPTPRKEQG</sequence>
<dbReference type="Gene3D" id="1.10.150.20">
    <property type="entry name" value="5' to 3' exonuclease, C-terminal subdomain"/>
    <property type="match status" value="1"/>
</dbReference>
<dbReference type="RefSeq" id="WP_204891762.1">
    <property type="nucleotide sequence ID" value="NZ_JBHUFW010000005.1"/>
</dbReference>
<keyword evidence="2" id="KW-1185">Reference proteome</keyword>
<reference evidence="2" key="1">
    <citation type="journal article" date="2019" name="Int. J. Syst. Evol. Microbiol.">
        <title>The Global Catalogue of Microorganisms (GCM) 10K type strain sequencing project: providing services to taxonomists for standard genome sequencing and annotation.</title>
        <authorList>
            <consortium name="The Broad Institute Genomics Platform"/>
            <consortium name="The Broad Institute Genome Sequencing Center for Infectious Disease"/>
            <person name="Wu L."/>
            <person name="Ma J."/>
        </authorList>
    </citation>
    <scope>NUCLEOTIDE SEQUENCE [LARGE SCALE GENOMIC DNA]</scope>
    <source>
        <strain evidence="2">CGMCC 1.15475</strain>
    </source>
</reference>
<gene>
    <name evidence="1" type="ORF">ACFSDB_07905</name>
</gene>
<keyword evidence="1" id="KW-0238">DNA-binding</keyword>
<proteinExistence type="predicted"/>
<dbReference type="GO" id="GO:0003677">
    <property type="term" value="F:DNA binding"/>
    <property type="evidence" value="ECO:0007669"/>
    <property type="project" value="UniProtKB-KW"/>
</dbReference>
<comment type="caution">
    <text evidence="1">The sequence shown here is derived from an EMBL/GenBank/DDBJ whole genome shotgun (WGS) entry which is preliminary data.</text>
</comment>
<dbReference type="Proteomes" id="UP001597273">
    <property type="component" value="Unassembled WGS sequence"/>
</dbReference>
<evidence type="ECO:0000313" key="2">
    <source>
        <dbReference type="Proteomes" id="UP001597273"/>
    </source>
</evidence>
<dbReference type="SUPFAM" id="SSF47789">
    <property type="entry name" value="C-terminal domain of RNA polymerase alpha subunit"/>
    <property type="match status" value="1"/>
</dbReference>
<dbReference type="EMBL" id="JBHUFW010000005">
    <property type="protein sequence ID" value="MFD1862852.1"/>
    <property type="molecule type" value="Genomic_DNA"/>
</dbReference>
<name>A0ABW4QGZ7_9BACL</name>
<organism evidence="1 2">
    <name type="scientific">Planococcus chinensis</name>
    <dbReference type="NCBI Taxonomy" id="272917"/>
    <lineage>
        <taxon>Bacteria</taxon>
        <taxon>Bacillati</taxon>
        <taxon>Bacillota</taxon>
        <taxon>Bacilli</taxon>
        <taxon>Bacillales</taxon>
        <taxon>Caryophanaceae</taxon>
        <taxon>Planococcus</taxon>
    </lineage>
</organism>
<accession>A0ABW4QGZ7</accession>
<protein>
    <submittedName>
        <fullName evidence="1">DNA-binding protein</fullName>
    </submittedName>
</protein>